<evidence type="ECO:0000313" key="3">
    <source>
        <dbReference type="Proteomes" id="UP000245956"/>
    </source>
</evidence>
<protein>
    <submittedName>
        <fullName evidence="2">Uncharacterized protein</fullName>
    </submittedName>
</protein>
<dbReference type="PROSITE" id="PS51257">
    <property type="entry name" value="PROKAR_LIPOPROTEIN"/>
    <property type="match status" value="1"/>
</dbReference>
<sequence length="263" mass="28354">MKLNLALALIISTYCATAVGCRCVSSTGTNSEATKVCCQEAKRNIVLWWWLEANVVSLRFVEYEEGRLDTIGKAQGETGCKRMLPAHVQLVGTLEGICPCGDYIALDSLLFPDHGSMYFVRARSARVLPGEQSPAAGMCMCPPSAMLVASSPMAPRRSPASSMAPFNCPLTSLSVTIMPSLDWSLTTLISINDPFPPGSFSRCVRLRQTIVAASRVRFFLYPATRRRAGLITSTLGLVTAIHPAPVVHGPSQDKADYDSVVAP</sequence>
<evidence type="ECO:0000313" key="2">
    <source>
        <dbReference type="EMBL" id="PWI65902.1"/>
    </source>
</evidence>
<dbReference type="AlphaFoldDB" id="A0A2U3DUH3"/>
<comment type="caution">
    <text evidence="2">The sequence shown here is derived from an EMBL/GenBank/DDBJ whole genome shotgun (WGS) entry which is preliminary data.</text>
</comment>
<dbReference type="Proteomes" id="UP000245956">
    <property type="component" value="Unassembled WGS sequence"/>
</dbReference>
<name>A0A2U3DUH3_PURLI</name>
<reference evidence="2 3" key="1">
    <citation type="journal article" date="2016" name="Front. Microbiol.">
        <title>Genome and transcriptome sequences reveal the specific parasitism of the nematophagous Purpureocillium lilacinum 36-1.</title>
        <authorList>
            <person name="Xie J."/>
            <person name="Li S."/>
            <person name="Mo C."/>
            <person name="Xiao X."/>
            <person name="Peng D."/>
            <person name="Wang G."/>
            <person name="Xiao Y."/>
        </authorList>
    </citation>
    <scope>NUCLEOTIDE SEQUENCE [LARGE SCALE GENOMIC DNA]</scope>
    <source>
        <strain evidence="2 3">36-1</strain>
    </source>
</reference>
<keyword evidence="1" id="KW-0732">Signal</keyword>
<gene>
    <name evidence="2" type="ORF">PCL_05630</name>
</gene>
<feature type="chain" id="PRO_5015749849" evidence="1">
    <location>
        <begin position="21"/>
        <end position="263"/>
    </location>
</feature>
<dbReference type="EMBL" id="LCWV01000029">
    <property type="protein sequence ID" value="PWI65902.1"/>
    <property type="molecule type" value="Genomic_DNA"/>
</dbReference>
<proteinExistence type="predicted"/>
<organism evidence="2 3">
    <name type="scientific">Purpureocillium lilacinum</name>
    <name type="common">Paecilomyces lilacinus</name>
    <dbReference type="NCBI Taxonomy" id="33203"/>
    <lineage>
        <taxon>Eukaryota</taxon>
        <taxon>Fungi</taxon>
        <taxon>Dikarya</taxon>
        <taxon>Ascomycota</taxon>
        <taxon>Pezizomycotina</taxon>
        <taxon>Sordariomycetes</taxon>
        <taxon>Hypocreomycetidae</taxon>
        <taxon>Hypocreales</taxon>
        <taxon>Ophiocordycipitaceae</taxon>
        <taxon>Purpureocillium</taxon>
    </lineage>
</organism>
<feature type="signal peptide" evidence="1">
    <location>
        <begin position="1"/>
        <end position="20"/>
    </location>
</feature>
<evidence type="ECO:0000256" key="1">
    <source>
        <dbReference type="SAM" id="SignalP"/>
    </source>
</evidence>
<accession>A0A2U3DUH3</accession>